<dbReference type="EMBL" id="JBAMMX010000019">
    <property type="protein sequence ID" value="KAK6922231.1"/>
    <property type="molecule type" value="Genomic_DNA"/>
</dbReference>
<evidence type="ECO:0000256" key="5">
    <source>
        <dbReference type="SAM" id="MobiDB-lite"/>
    </source>
</evidence>
<feature type="region of interest" description="Disordered" evidence="5">
    <location>
        <begin position="83"/>
        <end position="115"/>
    </location>
</feature>
<evidence type="ECO:0000313" key="7">
    <source>
        <dbReference type="EMBL" id="KAK6922231.1"/>
    </source>
</evidence>
<keyword evidence="2" id="KW-0479">Metal-binding</keyword>
<comment type="similarity">
    <text evidence="4">Belongs to the HIPP family.</text>
</comment>
<dbReference type="FunFam" id="3.30.70.100:FF:000008">
    <property type="entry name" value="Copper transport protein ATOX1"/>
    <property type="match status" value="1"/>
</dbReference>
<dbReference type="SUPFAM" id="SSF55008">
    <property type="entry name" value="HMA, heavy metal-associated domain"/>
    <property type="match status" value="1"/>
</dbReference>
<sequence>MTKDEGFKLLKIQTCILRVNIHCDGCKQKVKKLLQRIEGVFTVSIDAEQQKVTVSGSVDADTLIKKLVKSGKHAELWFQKPNQNQKQKNNVIKDDKNNKGQKQQALPKGLESLKHQQKFSPFNPEEDYCFDDDEEDEDEDDLIFLRENLLRQQAINNANKKGAIPVAAVNNGKMNNGGNGSAGKKPNANQNMGIKASPTGIDPKTMAALRINNAHLGGVNFSSMEGKTGNEINTIMGMANLHGGNGGNFAPALGIQQPNSASNGFQGSASTGLPNAAFAAGHHHPSSMMNMNGFNNPSPSPSPSMMMNMNMQNRHAMAMQQPQMMYQRSPLVPPYTGYYYNYNYNPPSYTYTEPPNYHSTDHHSAAYMFSDESTNSCSIM</sequence>
<keyword evidence="3" id="KW-0636">Prenylation</keyword>
<name>A0AAN8Z2J0_9MAGN</name>
<accession>A0AAN8Z2J0</accession>
<protein>
    <submittedName>
        <fullName evidence="7">Heavy metal-associated domain, HMA</fullName>
    </submittedName>
</protein>
<evidence type="ECO:0000256" key="3">
    <source>
        <dbReference type="ARBA" id="ARBA00023289"/>
    </source>
</evidence>
<dbReference type="Pfam" id="PF00403">
    <property type="entry name" value="HMA"/>
    <property type="match status" value="1"/>
</dbReference>
<dbReference type="PANTHER" id="PTHR45868">
    <property type="entry name" value="HEAVY METAL-ASSOCIATED ISOPRENYLATED PLANT PROTEIN 33-RELATED"/>
    <property type="match status" value="1"/>
</dbReference>
<dbReference type="InterPro" id="IPR006121">
    <property type="entry name" value="HMA_dom"/>
</dbReference>
<evidence type="ECO:0000256" key="4">
    <source>
        <dbReference type="ARBA" id="ARBA00024045"/>
    </source>
</evidence>
<dbReference type="CDD" id="cd00371">
    <property type="entry name" value="HMA"/>
    <property type="match status" value="1"/>
</dbReference>
<dbReference type="Gene3D" id="3.30.70.100">
    <property type="match status" value="1"/>
</dbReference>
<dbReference type="PANTHER" id="PTHR45868:SF19">
    <property type="entry name" value="HEAVY METAL-ASSOCIATED ISOPRENYLATED PLANT PROTEIN 37"/>
    <property type="match status" value="1"/>
</dbReference>
<dbReference type="Proteomes" id="UP001370490">
    <property type="component" value="Unassembled WGS sequence"/>
</dbReference>
<proteinExistence type="inferred from homology"/>
<feature type="domain" description="HMA" evidence="6">
    <location>
        <begin position="12"/>
        <end position="75"/>
    </location>
</feature>
<keyword evidence="8" id="KW-1185">Reference proteome</keyword>
<dbReference type="InterPro" id="IPR036163">
    <property type="entry name" value="HMA_dom_sf"/>
</dbReference>
<dbReference type="GO" id="GO:0046872">
    <property type="term" value="F:metal ion binding"/>
    <property type="evidence" value="ECO:0007669"/>
    <property type="project" value="UniProtKB-KW"/>
</dbReference>
<keyword evidence="1" id="KW-0488">Methylation</keyword>
<comment type="caution">
    <text evidence="7">The sequence shown here is derived from an EMBL/GenBank/DDBJ whole genome shotgun (WGS) entry which is preliminary data.</text>
</comment>
<reference evidence="7 8" key="1">
    <citation type="submission" date="2023-12" db="EMBL/GenBank/DDBJ databases">
        <title>A high-quality genome assembly for Dillenia turbinata (Dilleniales).</title>
        <authorList>
            <person name="Chanderbali A."/>
        </authorList>
    </citation>
    <scope>NUCLEOTIDE SEQUENCE [LARGE SCALE GENOMIC DNA]</scope>
    <source>
        <strain evidence="7">LSX21</strain>
        <tissue evidence="7">Leaf</tissue>
    </source>
</reference>
<keyword evidence="3" id="KW-0449">Lipoprotein</keyword>
<gene>
    <name evidence="7" type="ORF">RJ641_012738</name>
</gene>
<evidence type="ECO:0000313" key="8">
    <source>
        <dbReference type="Proteomes" id="UP001370490"/>
    </source>
</evidence>
<dbReference type="PROSITE" id="PS50846">
    <property type="entry name" value="HMA_2"/>
    <property type="match status" value="1"/>
</dbReference>
<organism evidence="7 8">
    <name type="scientific">Dillenia turbinata</name>
    <dbReference type="NCBI Taxonomy" id="194707"/>
    <lineage>
        <taxon>Eukaryota</taxon>
        <taxon>Viridiplantae</taxon>
        <taxon>Streptophyta</taxon>
        <taxon>Embryophyta</taxon>
        <taxon>Tracheophyta</taxon>
        <taxon>Spermatophyta</taxon>
        <taxon>Magnoliopsida</taxon>
        <taxon>eudicotyledons</taxon>
        <taxon>Gunneridae</taxon>
        <taxon>Pentapetalae</taxon>
        <taxon>Dilleniales</taxon>
        <taxon>Dilleniaceae</taxon>
        <taxon>Dillenia</taxon>
    </lineage>
</organism>
<evidence type="ECO:0000256" key="1">
    <source>
        <dbReference type="ARBA" id="ARBA00022481"/>
    </source>
</evidence>
<evidence type="ECO:0000256" key="2">
    <source>
        <dbReference type="ARBA" id="ARBA00022723"/>
    </source>
</evidence>
<evidence type="ECO:0000259" key="6">
    <source>
        <dbReference type="PROSITE" id="PS50846"/>
    </source>
</evidence>
<dbReference type="AlphaFoldDB" id="A0AAN8Z2J0"/>